<evidence type="ECO:0000259" key="7">
    <source>
        <dbReference type="SMART" id="SM00888"/>
    </source>
</evidence>
<feature type="compositionally biased region" description="Basic residues" evidence="6">
    <location>
        <begin position="72"/>
        <end position="88"/>
    </location>
</feature>
<dbReference type="SMART" id="SM01182">
    <property type="entry name" value="EF-1_beta_acid"/>
    <property type="match status" value="1"/>
</dbReference>
<reference evidence="9 10" key="1">
    <citation type="submission" date="2019-09" db="EMBL/GenBank/DDBJ databases">
        <title>Bird 10,000 Genomes (B10K) Project - Family phase.</title>
        <authorList>
            <person name="Zhang G."/>
        </authorList>
    </citation>
    <scope>NUCLEOTIDE SEQUENCE [LARGE SCALE GENOMIC DNA]</scope>
    <source>
        <strain evidence="9">B10K-DU-002-35</strain>
        <tissue evidence="9">Muscle</tissue>
    </source>
</reference>
<evidence type="ECO:0000256" key="3">
    <source>
        <dbReference type="ARBA" id="ARBA00022917"/>
    </source>
</evidence>
<protein>
    <recommendedName>
        <fullName evidence="4">Elongation factor 1-delta</fullName>
    </recommendedName>
</protein>
<dbReference type="FunFam" id="3.30.70.60:FF:000001">
    <property type="entry name" value="Elongation factor 1-beta 1 like"/>
    <property type="match status" value="1"/>
</dbReference>
<evidence type="ECO:0000313" key="10">
    <source>
        <dbReference type="Proteomes" id="UP000565785"/>
    </source>
</evidence>
<dbReference type="EMBL" id="VXBP01007612">
    <property type="protein sequence ID" value="NXO00911.1"/>
    <property type="molecule type" value="Genomic_DNA"/>
</dbReference>
<comment type="caution">
    <text evidence="9">The sequence shown here is derived from an EMBL/GenBank/DDBJ whole genome shotgun (WGS) entry which is preliminary data.</text>
</comment>
<sequence length="700" mass="77474">MRTRKPPCPIEKVWVDKHKYDEAERLHYEREATLAAATMVAPEEGREVEEAVNGVCNDDSGESEFKGDLKRVKSGKKQRKRKRSPKAKPKLDAVLSGLVADHVWFDKPLYDRAESVYRKIIADQQNREAPETEQPPVASRSEALRDIPKAKVVSGALPCSHSRLSGCHHIVDGVWINKFDFDKAEEAFIIKSQLALSPYDLTFLSGWSKAGHIGQRTPDEGYVTALPTPATPSLAPDAAARSAVSPVNGFPGSENETVNGKPQISSLQALVSEVWLDKPLYDDAEKNFYEKAFDGHPSGKAKQQQRGCPEAFKNHPQGMKNLGTGKQMGISCLETTTSNLLSSEQPPTQYFLHETVWLDKLMYDRAESRYYAAQALKMSRAGARQEPSGGKSSCPADSASSGPTQPKAMAADAFKHDRIWFEKYKYDDAERRYYERMVNGPVGGKASQQQENGASTILRDIARARENIQKSLAGSTSSNSPGPASDQNDLIARVSHLEAENQNLRTVVADLQMAIFKLESRLNALEKSSSSHQPSPVPPTQKVEPFSVPSKKVELPSASPTKKAEPAAVEEDDNDIDLFGSDDEEEDQEAAKVREERLRQYAEKKSKKPGLIAKSSILLDVKPWDDETDMAKLEECVRSVHMDGLVWGASKLVPVGYGIKKLQIQCVVEDDKVGTDILEEEITKFEDYVQSVDIAAFNKI</sequence>
<feature type="compositionally biased region" description="Acidic residues" evidence="6">
    <location>
        <begin position="568"/>
        <end position="588"/>
    </location>
</feature>
<gene>
    <name evidence="9" type="primary">Eef1d</name>
    <name evidence="9" type="ORF">RHICYA_R00807</name>
</gene>
<evidence type="ECO:0000256" key="2">
    <source>
        <dbReference type="ARBA" id="ARBA00022768"/>
    </source>
</evidence>
<feature type="non-terminal residue" evidence="9">
    <location>
        <position position="1"/>
    </location>
</feature>
<evidence type="ECO:0000256" key="4">
    <source>
        <dbReference type="ARBA" id="ARBA00039378"/>
    </source>
</evidence>
<dbReference type="AlphaFoldDB" id="A0A7L1NLV0"/>
<dbReference type="InterPro" id="IPR014717">
    <property type="entry name" value="Transl_elong_EF1B/ribsomal_bS6"/>
</dbReference>
<dbReference type="GO" id="GO:0003746">
    <property type="term" value="F:translation elongation factor activity"/>
    <property type="evidence" value="ECO:0007669"/>
    <property type="project" value="UniProtKB-KW"/>
</dbReference>
<evidence type="ECO:0000313" key="9">
    <source>
        <dbReference type="EMBL" id="NXO00911.1"/>
    </source>
</evidence>
<dbReference type="PROSITE" id="PS00825">
    <property type="entry name" value="EF1BD_2"/>
    <property type="match status" value="1"/>
</dbReference>
<evidence type="ECO:0000259" key="8">
    <source>
        <dbReference type="SMART" id="SM01182"/>
    </source>
</evidence>
<dbReference type="Pfam" id="PF10587">
    <property type="entry name" value="EF-1_beta_acid"/>
    <property type="match status" value="1"/>
</dbReference>
<feature type="domain" description="Translation elongation factor EF1B beta/delta subunit guanine nucleotide exchange" evidence="7">
    <location>
        <begin position="614"/>
        <end position="700"/>
    </location>
</feature>
<dbReference type="Pfam" id="PF00736">
    <property type="entry name" value="EF1_GNE"/>
    <property type="match status" value="1"/>
</dbReference>
<dbReference type="PANTHER" id="PTHR11595">
    <property type="entry name" value="EF-HAND AND COILED-COIL DOMAIN-CONTAINING FAMILY MEMBER"/>
    <property type="match status" value="1"/>
</dbReference>
<dbReference type="GO" id="GO:0005853">
    <property type="term" value="C:eukaryotic translation elongation factor 1 complex"/>
    <property type="evidence" value="ECO:0007669"/>
    <property type="project" value="InterPro"/>
</dbReference>
<feature type="region of interest" description="Disordered" evidence="6">
    <location>
        <begin position="382"/>
        <end position="408"/>
    </location>
</feature>
<keyword evidence="2 5" id="KW-0251">Elongation factor</keyword>
<dbReference type="InterPro" id="IPR049720">
    <property type="entry name" value="EF1B_bsu/dsu"/>
</dbReference>
<dbReference type="InterPro" id="IPR018940">
    <property type="entry name" value="EF-1_beta_acid_region_euk"/>
</dbReference>
<dbReference type="CDD" id="cd00292">
    <property type="entry name" value="EF1B"/>
    <property type="match status" value="1"/>
</dbReference>
<dbReference type="InterPro" id="IPR036219">
    <property type="entry name" value="eEF-1beta-like_sf"/>
</dbReference>
<evidence type="ECO:0000256" key="1">
    <source>
        <dbReference type="ARBA" id="ARBA00007411"/>
    </source>
</evidence>
<evidence type="ECO:0000256" key="6">
    <source>
        <dbReference type="SAM" id="MobiDB-lite"/>
    </source>
</evidence>
<feature type="region of interest" description="Disordered" evidence="6">
    <location>
        <begin position="42"/>
        <end position="89"/>
    </location>
</feature>
<dbReference type="InterPro" id="IPR014038">
    <property type="entry name" value="EF1B_bsu/dsu_GNE"/>
</dbReference>
<dbReference type="InterPro" id="IPR001326">
    <property type="entry name" value="Transl_elong_EF1B_B/D_CS"/>
</dbReference>
<keyword evidence="3 5" id="KW-0648">Protein biosynthesis</keyword>
<keyword evidence="10" id="KW-1185">Reference proteome</keyword>
<organism evidence="9 10">
    <name type="scientific">Rhinopomastus cyanomelas</name>
    <name type="common">Common scimitarbill</name>
    <dbReference type="NCBI Taxonomy" id="113115"/>
    <lineage>
        <taxon>Eukaryota</taxon>
        <taxon>Metazoa</taxon>
        <taxon>Chordata</taxon>
        <taxon>Craniata</taxon>
        <taxon>Vertebrata</taxon>
        <taxon>Euteleostomi</taxon>
        <taxon>Archelosauria</taxon>
        <taxon>Archosauria</taxon>
        <taxon>Dinosauria</taxon>
        <taxon>Saurischia</taxon>
        <taxon>Theropoda</taxon>
        <taxon>Coelurosauria</taxon>
        <taxon>Aves</taxon>
        <taxon>Neognathae</taxon>
        <taxon>Neoaves</taxon>
        <taxon>Telluraves</taxon>
        <taxon>Coraciimorphae</taxon>
        <taxon>Bucerotiformes</taxon>
        <taxon>Rhinopomastidae</taxon>
        <taxon>Rhinopomastus</taxon>
    </lineage>
</organism>
<dbReference type="GO" id="GO:0005085">
    <property type="term" value="F:guanyl-nucleotide exchange factor activity"/>
    <property type="evidence" value="ECO:0007669"/>
    <property type="project" value="TreeGrafter"/>
</dbReference>
<proteinExistence type="inferred from homology"/>
<dbReference type="GO" id="GO:0005829">
    <property type="term" value="C:cytosol"/>
    <property type="evidence" value="ECO:0007669"/>
    <property type="project" value="TreeGrafter"/>
</dbReference>
<dbReference type="SUPFAM" id="SSF54984">
    <property type="entry name" value="eEF-1beta-like"/>
    <property type="match status" value="1"/>
</dbReference>
<dbReference type="PANTHER" id="PTHR11595:SF26">
    <property type="entry name" value="ELONGATION FACTOR 1-DELTA"/>
    <property type="match status" value="1"/>
</dbReference>
<feature type="region of interest" description="Disordered" evidence="6">
    <location>
        <begin position="526"/>
        <end position="592"/>
    </location>
</feature>
<evidence type="ECO:0000256" key="5">
    <source>
        <dbReference type="RuleBase" id="RU003791"/>
    </source>
</evidence>
<feature type="non-terminal residue" evidence="9">
    <location>
        <position position="700"/>
    </location>
</feature>
<dbReference type="OrthoDB" id="331763at2759"/>
<feature type="domain" description="Elongation factor 1 beta central acidic region eukaryote" evidence="8">
    <location>
        <begin position="578"/>
        <end position="605"/>
    </location>
</feature>
<comment type="similarity">
    <text evidence="1 5">Belongs to the EF-1-beta/EF-1-delta family.</text>
</comment>
<dbReference type="Gene3D" id="3.30.70.60">
    <property type="match status" value="1"/>
</dbReference>
<dbReference type="SMART" id="SM00888">
    <property type="entry name" value="EF1_GNE"/>
    <property type="match status" value="1"/>
</dbReference>
<dbReference type="Proteomes" id="UP000565785">
    <property type="component" value="Unassembled WGS sequence"/>
</dbReference>
<name>A0A7L1NLV0_RHICY</name>
<accession>A0A7L1NLV0</accession>